<gene>
    <name evidence="2" type="ORF">g.42590</name>
</gene>
<feature type="region of interest" description="Disordered" evidence="1">
    <location>
        <begin position="74"/>
        <end position="101"/>
    </location>
</feature>
<evidence type="ECO:0000256" key="1">
    <source>
        <dbReference type="SAM" id="MobiDB-lite"/>
    </source>
</evidence>
<accession>A0A1D1ZZ09</accession>
<dbReference type="PANTHER" id="PTHR22100">
    <property type="entry name" value="WINGS APART-LIKE PROTEIN HOMOLOG"/>
    <property type="match status" value="1"/>
</dbReference>
<dbReference type="AlphaFoldDB" id="A0A1D1ZZ09"/>
<dbReference type="PANTHER" id="PTHR22100:SF13">
    <property type="entry name" value="WINGS APART-LIKE PROTEIN HOMOLOG"/>
    <property type="match status" value="1"/>
</dbReference>
<proteinExistence type="predicted"/>
<protein>
    <recommendedName>
        <fullName evidence="3">Wings apart-like protein C-terminal domain-containing protein</fullName>
    </recommendedName>
</protein>
<sequence>MMSAECIEDSSDPYFFGDCAHAAGAVSLSPARLTRPLPPGRTAWSPPQEEDRHASPERLLQRKISQETVVFRSRSPKGLQCAPNKAIHPPRPTRTVPGKRSTKQAAMLVLGAGKGQRSTGPSALTTTPGNAKAAAAGTVMEAQELGEQVRWLDDALYSLDGLRIRDASVQSASLLSLLELSARPATLAVMKQHGLLPLILETAGTWQFTASPTLKICAALFWAHYCAAVSPPGPGTFALFTRILQESADLGPSGEPGALVSLERLASAPHSSASRLPSSLRRDAPALLLQALTERVEDQNDAAAALAWKEGLRCQGGFGIVAQTMLLCVGALTDTSPSEDTVRCLWTLHRSLVLFEAATFACPENAGEACAMQVTSRCTLLAWLVQMVATLASQGLRLGLKKDCMRCAISVLVNLSQNSQAGCEQLLGCGAVGTVLDLITLVVQDGGLDEGLAKDNWDLETWLDELCGCLGLLVNIAEHGPDFRAQLRACASSEDIHAAHAHSGVLQCVLELLKRLHGSTASEPAAPVEISCAPAPEFTSSAPGAKDLIVMYASILLGFVVMDDSSLRQHAEEILSDPGLRRPIQSIRLALRFYSGTGALMQENEQNLTALLQSLEAEP</sequence>
<dbReference type="InterPro" id="IPR011989">
    <property type="entry name" value="ARM-like"/>
</dbReference>
<feature type="region of interest" description="Disordered" evidence="1">
    <location>
        <begin position="31"/>
        <end position="57"/>
    </location>
</feature>
<dbReference type="SUPFAM" id="SSF48371">
    <property type="entry name" value="ARM repeat"/>
    <property type="match status" value="1"/>
</dbReference>
<reference evidence="2" key="1">
    <citation type="submission" date="2015-08" db="EMBL/GenBank/DDBJ databases">
        <authorList>
            <person name="Babu N.S."/>
            <person name="Beckwith C.J."/>
            <person name="Beseler K.G."/>
            <person name="Brison A."/>
            <person name="Carone J.V."/>
            <person name="Caskin T.P."/>
            <person name="Diamond M."/>
            <person name="Durham M.E."/>
            <person name="Foxe J.M."/>
            <person name="Go M."/>
            <person name="Henderson B.A."/>
            <person name="Jones I.B."/>
            <person name="McGettigan J.A."/>
            <person name="Micheletti S.J."/>
            <person name="Nasrallah M.E."/>
            <person name="Ortiz D."/>
            <person name="Piller C.R."/>
            <person name="Privatt S.R."/>
            <person name="Schneider S.L."/>
            <person name="Sharp S."/>
            <person name="Smith T.C."/>
            <person name="Stanton J.D."/>
            <person name="Ullery H.E."/>
            <person name="Wilson R.J."/>
            <person name="Serrano M.G."/>
            <person name="Buck G."/>
            <person name="Lee V."/>
            <person name="Wang Y."/>
            <person name="Carvalho R."/>
            <person name="Voegtly L."/>
            <person name="Shi R."/>
            <person name="Duckworth R."/>
            <person name="Johnson A."/>
            <person name="Loviza R."/>
            <person name="Walstead R."/>
            <person name="Shah Z."/>
            <person name="Kiflezghi M."/>
            <person name="Wade K."/>
            <person name="Ball S.L."/>
            <person name="Bradley K.W."/>
            <person name="Asai D.J."/>
            <person name="Bowman C.A."/>
            <person name="Russell D.A."/>
            <person name="Pope W.H."/>
            <person name="Jacobs-Sera D."/>
            <person name="Hendrix R.W."/>
            <person name="Hatfull G.F."/>
        </authorList>
    </citation>
    <scope>NUCLEOTIDE SEQUENCE</scope>
</reference>
<evidence type="ECO:0000313" key="2">
    <source>
        <dbReference type="EMBL" id="JAT72198.1"/>
    </source>
</evidence>
<dbReference type="InterPro" id="IPR016024">
    <property type="entry name" value="ARM-type_fold"/>
</dbReference>
<organism evidence="2">
    <name type="scientific">Auxenochlorella protothecoides</name>
    <name type="common">Green microalga</name>
    <name type="synonym">Chlorella protothecoides</name>
    <dbReference type="NCBI Taxonomy" id="3075"/>
    <lineage>
        <taxon>Eukaryota</taxon>
        <taxon>Viridiplantae</taxon>
        <taxon>Chlorophyta</taxon>
        <taxon>core chlorophytes</taxon>
        <taxon>Trebouxiophyceae</taxon>
        <taxon>Chlorellales</taxon>
        <taxon>Chlorellaceae</taxon>
        <taxon>Auxenochlorella</taxon>
    </lineage>
</organism>
<dbReference type="EMBL" id="GDKF01006424">
    <property type="protein sequence ID" value="JAT72198.1"/>
    <property type="molecule type" value="Transcribed_RNA"/>
</dbReference>
<evidence type="ECO:0008006" key="3">
    <source>
        <dbReference type="Google" id="ProtNLM"/>
    </source>
</evidence>
<dbReference type="InterPro" id="IPR039874">
    <property type="entry name" value="WAPL"/>
</dbReference>
<dbReference type="Gene3D" id="1.25.10.10">
    <property type="entry name" value="Leucine-rich Repeat Variant"/>
    <property type="match status" value="1"/>
</dbReference>
<name>A0A1D1ZZ09_AUXPR</name>